<dbReference type="EMBL" id="LXQA010232965">
    <property type="protein sequence ID" value="MCI36350.1"/>
    <property type="molecule type" value="Genomic_DNA"/>
</dbReference>
<proteinExistence type="predicted"/>
<reference evidence="1 2" key="1">
    <citation type="journal article" date="2018" name="Front. Plant Sci.">
        <title>Red Clover (Trifolium pratense) and Zigzag Clover (T. medium) - A Picture of Genomic Similarities and Differences.</title>
        <authorList>
            <person name="Dluhosova J."/>
            <person name="Istvanek J."/>
            <person name="Nedelnik J."/>
            <person name="Repkova J."/>
        </authorList>
    </citation>
    <scope>NUCLEOTIDE SEQUENCE [LARGE SCALE GENOMIC DNA]</scope>
    <source>
        <strain evidence="2">cv. 10/8</strain>
        <tissue evidence="1">Leaf</tissue>
    </source>
</reference>
<evidence type="ECO:0000313" key="2">
    <source>
        <dbReference type="Proteomes" id="UP000265520"/>
    </source>
</evidence>
<comment type="caution">
    <text evidence="1">The sequence shown here is derived from an EMBL/GenBank/DDBJ whole genome shotgun (WGS) entry which is preliminary data.</text>
</comment>
<protein>
    <submittedName>
        <fullName evidence="1">Uncharacterized protein</fullName>
    </submittedName>
</protein>
<dbReference type="AlphaFoldDB" id="A0A392RKM7"/>
<name>A0A392RKM7_9FABA</name>
<keyword evidence="2" id="KW-1185">Reference proteome</keyword>
<dbReference type="Proteomes" id="UP000265520">
    <property type="component" value="Unassembled WGS sequence"/>
</dbReference>
<organism evidence="1 2">
    <name type="scientific">Trifolium medium</name>
    <dbReference type="NCBI Taxonomy" id="97028"/>
    <lineage>
        <taxon>Eukaryota</taxon>
        <taxon>Viridiplantae</taxon>
        <taxon>Streptophyta</taxon>
        <taxon>Embryophyta</taxon>
        <taxon>Tracheophyta</taxon>
        <taxon>Spermatophyta</taxon>
        <taxon>Magnoliopsida</taxon>
        <taxon>eudicotyledons</taxon>
        <taxon>Gunneridae</taxon>
        <taxon>Pentapetalae</taxon>
        <taxon>rosids</taxon>
        <taxon>fabids</taxon>
        <taxon>Fabales</taxon>
        <taxon>Fabaceae</taxon>
        <taxon>Papilionoideae</taxon>
        <taxon>50 kb inversion clade</taxon>
        <taxon>NPAAA clade</taxon>
        <taxon>Hologalegina</taxon>
        <taxon>IRL clade</taxon>
        <taxon>Trifolieae</taxon>
        <taxon>Trifolium</taxon>
    </lineage>
</organism>
<sequence>MKGSSTTSASGKFNRRLCNFDGASINVDEAEISIGGTIPAKQ</sequence>
<accession>A0A392RKM7</accession>
<evidence type="ECO:0000313" key="1">
    <source>
        <dbReference type="EMBL" id="MCI36350.1"/>
    </source>
</evidence>